<keyword evidence="2" id="KW-1185">Reference proteome</keyword>
<name>A0A9X2ECM2_9NOCA</name>
<dbReference type="EMBL" id="JAMRXG010000018">
    <property type="protein sequence ID" value="MCM6777935.1"/>
    <property type="molecule type" value="Genomic_DNA"/>
</dbReference>
<comment type="caution">
    <text evidence="1">The sequence shown here is derived from an EMBL/GenBank/DDBJ whole genome shotgun (WGS) entry which is preliminary data.</text>
</comment>
<evidence type="ECO:0000313" key="2">
    <source>
        <dbReference type="Proteomes" id="UP001139157"/>
    </source>
</evidence>
<dbReference type="RefSeq" id="WP_251917397.1">
    <property type="nucleotide sequence ID" value="NZ_JAMRXG010000018.1"/>
</dbReference>
<proteinExistence type="predicted"/>
<protein>
    <submittedName>
        <fullName evidence="1">Uncharacterized protein</fullName>
    </submittedName>
</protein>
<accession>A0A9X2ECM2</accession>
<organism evidence="1 2">
    <name type="scientific">Nocardia pulmonis</name>
    <dbReference type="NCBI Taxonomy" id="2951408"/>
    <lineage>
        <taxon>Bacteria</taxon>
        <taxon>Bacillati</taxon>
        <taxon>Actinomycetota</taxon>
        <taxon>Actinomycetes</taxon>
        <taxon>Mycobacteriales</taxon>
        <taxon>Nocardiaceae</taxon>
        <taxon>Nocardia</taxon>
    </lineage>
</organism>
<dbReference type="Proteomes" id="UP001139157">
    <property type="component" value="Unassembled WGS sequence"/>
</dbReference>
<dbReference type="AlphaFoldDB" id="A0A9X2ECM2"/>
<reference evidence="1" key="1">
    <citation type="submission" date="2022-06" db="EMBL/GenBank/DDBJ databases">
        <title>Novel species in genus nocardia.</title>
        <authorList>
            <person name="Li F."/>
        </authorList>
    </citation>
    <scope>NUCLEOTIDE SEQUENCE</scope>
    <source>
        <strain evidence="1">CDC141</strain>
    </source>
</reference>
<gene>
    <name evidence="1" type="ORF">NDR86_31065</name>
</gene>
<evidence type="ECO:0000313" key="1">
    <source>
        <dbReference type="EMBL" id="MCM6777935.1"/>
    </source>
</evidence>
<sequence>MPDQVATIVGLTVTRLRAQFDPTQDVPPLGGGTDRVHILAGEVVVPPPWVGFSDDSSASCEGCGPYLWVRLVRRWRTGDFPAEAATGSCMDRRACTIEAGIARCHPFEAAPAALEQAAAVQWDDSWRIDAALCAALRDAEDAGAATDSALGPGEPYGPEGLVLAWTQVAHAQL</sequence>